<dbReference type="EMBL" id="BAABCK010000021">
    <property type="protein sequence ID" value="GAA3723276.1"/>
    <property type="molecule type" value="Genomic_DNA"/>
</dbReference>
<dbReference type="Proteomes" id="UP001500920">
    <property type="component" value="Unassembled WGS sequence"/>
</dbReference>
<dbReference type="CDD" id="cd12797">
    <property type="entry name" value="M23_peptidase"/>
    <property type="match status" value="1"/>
</dbReference>
<organism evidence="10 11">
    <name type="scientific">Salinicoccus jeotgali</name>
    <dbReference type="NCBI Taxonomy" id="381634"/>
    <lineage>
        <taxon>Bacteria</taxon>
        <taxon>Bacillati</taxon>
        <taxon>Bacillota</taxon>
        <taxon>Bacilli</taxon>
        <taxon>Bacillales</taxon>
        <taxon>Staphylococcaceae</taxon>
        <taxon>Salinicoccus</taxon>
    </lineage>
</organism>
<dbReference type="Pfam" id="PF01520">
    <property type="entry name" value="Amidase_3"/>
    <property type="match status" value="1"/>
</dbReference>
<dbReference type="EC" id="3.4.24.75" evidence="4"/>
<keyword evidence="6" id="KW-0482">Metalloprotease</keyword>
<evidence type="ECO:0000313" key="11">
    <source>
        <dbReference type="Proteomes" id="UP001500920"/>
    </source>
</evidence>
<keyword evidence="11" id="KW-1185">Reference proteome</keyword>
<evidence type="ECO:0000256" key="5">
    <source>
        <dbReference type="ARBA" id="ARBA00022801"/>
    </source>
</evidence>
<comment type="cofactor">
    <cofactor evidence="2">
        <name>Zn(2+)</name>
        <dbReference type="ChEBI" id="CHEBI:29105"/>
    </cofactor>
</comment>
<dbReference type="Pfam" id="PF08460">
    <property type="entry name" value="SH3_5"/>
    <property type="match status" value="1"/>
</dbReference>
<feature type="region of interest" description="Disordered" evidence="8">
    <location>
        <begin position="408"/>
        <end position="427"/>
    </location>
</feature>
<feature type="domain" description="MurNAc-LAA" evidence="9">
    <location>
        <begin position="270"/>
        <end position="390"/>
    </location>
</feature>
<protein>
    <recommendedName>
        <fullName evidence="4">lysostaphin</fullName>
        <ecNumber evidence="4">3.4.24.75</ecNumber>
    </recommendedName>
</protein>
<comment type="caution">
    <text evidence="10">The sequence shown here is derived from an EMBL/GenBank/DDBJ whole genome shotgun (WGS) entry which is preliminary data.</text>
</comment>
<evidence type="ECO:0000256" key="8">
    <source>
        <dbReference type="SAM" id="MobiDB-lite"/>
    </source>
</evidence>
<evidence type="ECO:0000256" key="2">
    <source>
        <dbReference type="ARBA" id="ARBA00001947"/>
    </source>
</evidence>
<sequence>MAVKNNPIKYLNDDGFRITSDPNKYFESYDPDKGKKPWGKRDHYEYGMNVDSYCGGYHRAYDVSKKHKAPIKSVANALVAPGTGWNTFGWTLVLTFFDANGKHYQVIYGHLDRNPLDYLKIGQKVKKGQIVAYQGNSNNINADDMNSHLHIQFQPYGALDAKAFTCNGIDPLNINVSKTHATRPPKTKTAAKKTKPKKKNGKVIALDIGHGVDTFPGRGKGVFKNGKGYAEFTFNNELAKKTKQILEHNGFTVIMAQPFDGKDVPLMDRTNYYDSKRPDLGISLHANAGNPNVGGRCAFYWHSSKQGKKFATNIINNMINKGYGIHGNGLHASQYNSWTNLHMIRECTTFPMVLVEHGFMTNNLDFPLIFGNRQNQYIEDMADCDVKAVCDYFGVKFKTLDSKVDAPVAPAKPKPGKKNDAKWKTNKHGTQWKKLRGVWINGNEPIKKRKGSPKLAAKSTGWMKPGQRLDYREIARSDGHIWLLDLKSDQWVPVKKWNPVTGEVGDDWGAWK</sequence>
<dbReference type="InterPro" id="IPR002508">
    <property type="entry name" value="MurNAc-LAA_cat"/>
</dbReference>
<proteinExistence type="inferred from homology"/>
<evidence type="ECO:0000256" key="7">
    <source>
        <dbReference type="ARBA" id="ARBA00023316"/>
    </source>
</evidence>
<evidence type="ECO:0000256" key="1">
    <source>
        <dbReference type="ARBA" id="ARBA00001667"/>
    </source>
</evidence>
<name>A0ABP7ERC2_9STAP</name>
<dbReference type="CDD" id="cd02696">
    <property type="entry name" value="MurNAc-LAA"/>
    <property type="match status" value="1"/>
</dbReference>
<comment type="catalytic activity">
    <reaction evidence="1">
        <text>Hydrolysis of the -Gly-|-Gly- bond in the pentaglycine inter-peptide link joining staphylococcal cell wall peptidoglycans.</text>
        <dbReference type="EC" id="3.4.24.75"/>
    </reaction>
</comment>
<dbReference type="InterPro" id="IPR016047">
    <property type="entry name" value="M23ase_b-sheet_dom"/>
</dbReference>
<gene>
    <name evidence="10" type="ORF">GCM10022378_11750</name>
</gene>
<keyword evidence="5" id="KW-0378">Hydrolase</keyword>
<dbReference type="Pfam" id="PF01551">
    <property type="entry name" value="Peptidase_M23"/>
    <property type="match status" value="1"/>
</dbReference>
<keyword evidence="7" id="KW-0961">Cell wall biogenesis/degradation</keyword>
<dbReference type="Gene3D" id="3.40.630.40">
    <property type="entry name" value="Zn-dependent exopeptidases"/>
    <property type="match status" value="1"/>
</dbReference>
<dbReference type="Gene3D" id="2.70.70.10">
    <property type="entry name" value="Glucose Permease (Domain IIA)"/>
    <property type="match status" value="1"/>
</dbReference>
<dbReference type="InterPro" id="IPR050695">
    <property type="entry name" value="N-acetylmuramoyl_amidase_3"/>
</dbReference>
<keyword evidence="6" id="KW-0645">Protease</keyword>
<evidence type="ECO:0000256" key="4">
    <source>
        <dbReference type="ARBA" id="ARBA00012322"/>
    </source>
</evidence>
<evidence type="ECO:0000259" key="9">
    <source>
        <dbReference type="SMART" id="SM00646"/>
    </source>
</evidence>
<dbReference type="InterPro" id="IPR011055">
    <property type="entry name" value="Dup_hybrid_motif"/>
</dbReference>
<evidence type="ECO:0000313" key="10">
    <source>
        <dbReference type="EMBL" id="GAA3723276.1"/>
    </source>
</evidence>
<evidence type="ECO:0000256" key="6">
    <source>
        <dbReference type="ARBA" id="ARBA00023049"/>
    </source>
</evidence>
<evidence type="ECO:0000256" key="3">
    <source>
        <dbReference type="ARBA" id="ARBA00006646"/>
    </source>
</evidence>
<dbReference type="SUPFAM" id="SSF51261">
    <property type="entry name" value="Duplicated hybrid motif"/>
    <property type="match status" value="1"/>
</dbReference>
<dbReference type="Gene3D" id="2.30.30.40">
    <property type="entry name" value="SH3 Domains"/>
    <property type="match status" value="1"/>
</dbReference>
<dbReference type="SMART" id="SM00646">
    <property type="entry name" value="Ami_3"/>
    <property type="match status" value="1"/>
</dbReference>
<dbReference type="SUPFAM" id="SSF53187">
    <property type="entry name" value="Zn-dependent exopeptidases"/>
    <property type="match status" value="1"/>
</dbReference>
<reference evidence="11" key="1">
    <citation type="journal article" date="2019" name="Int. J. Syst. Evol. Microbiol.">
        <title>The Global Catalogue of Microorganisms (GCM) 10K type strain sequencing project: providing services to taxonomists for standard genome sequencing and annotation.</title>
        <authorList>
            <consortium name="The Broad Institute Genomics Platform"/>
            <consortium name="The Broad Institute Genome Sequencing Center for Infectious Disease"/>
            <person name="Wu L."/>
            <person name="Ma J."/>
        </authorList>
    </citation>
    <scope>NUCLEOTIDE SEQUENCE [LARGE SCALE GENOMIC DNA]</scope>
    <source>
        <strain evidence="11">JCM 16981</strain>
    </source>
</reference>
<dbReference type="RefSeq" id="WP_344702364.1">
    <property type="nucleotide sequence ID" value="NZ_BAABCK010000021.1"/>
</dbReference>
<dbReference type="InterPro" id="IPR003646">
    <property type="entry name" value="SH3-like_bac-type"/>
</dbReference>
<comment type="similarity">
    <text evidence="3">Belongs to the peptidase M23B family.</text>
</comment>
<dbReference type="PANTHER" id="PTHR30404">
    <property type="entry name" value="N-ACETYLMURAMOYL-L-ALANINE AMIDASE"/>
    <property type="match status" value="1"/>
</dbReference>
<accession>A0ABP7ERC2</accession>
<dbReference type="PANTHER" id="PTHR30404:SF0">
    <property type="entry name" value="N-ACETYLMURAMOYL-L-ALANINE AMIDASE AMIC"/>
    <property type="match status" value="1"/>
</dbReference>